<dbReference type="Proteomes" id="UP000237466">
    <property type="component" value="Unassembled WGS sequence"/>
</dbReference>
<dbReference type="PROSITE" id="PS51257">
    <property type="entry name" value="PROKAR_LIPOPROTEIN"/>
    <property type="match status" value="1"/>
</dbReference>
<dbReference type="RefSeq" id="WP_103199975.1">
    <property type="nucleotide sequence ID" value="NZ_PDGH01000054.1"/>
</dbReference>
<name>A0A2S3R5R5_VIBVL</name>
<proteinExistence type="predicted"/>
<reference evidence="1 2" key="1">
    <citation type="journal article" date="2018" name="Front. Microbiol.">
        <title>Phylogeny of Vibrio vulnificus from the Analysis of the Core-Genome: Implications for Intra-Species Taxonomy.</title>
        <authorList>
            <person name="Roig F.J."/>
            <person name="Gonzalez-Candelas F."/>
            <person name="Sanjuan E."/>
            <person name="Fouz B."/>
            <person name="Feil E.J."/>
            <person name="Llorens C."/>
            <person name="Baker-Austin C."/>
            <person name="Oliver J.D."/>
            <person name="Danin-Poleg Y."/>
            <person name="Gibas C.J."/>
            <person name="Kashi Y."/>
            <person name="Gulig P.A."/>
            <person name="Morrison S.S."/>
            <person name="Amaro C."/>
        </authorList>
    </citation>
    <scope>NUCLEOTIDE SEQUENCE [LARGE SCALE GENOMIC DNA]</scope>
    <source>
        <strain evidence="1 2">CECT4608</strain>
    </source>
</reference>
<evidence type="ECO:0000313" key="1">
    <source>
        <dbReference type="EMBL" id="POB49050.1"/>
    </source>
</evidence>
<organism evidence="1 2">
    <name type="scientific">Vibrio vulnificus</name>
    <dbReference type="NCBI Taxonomy" id="672"/>
    <lineage>
        <taxon>Bacteria</taxon>
        <taxon>Pseudomonadati</taxon>
        <taxon>Pseudomonadota</taxon>
        <taxon>Gammaproteobacteria</taxon>
        <taxon>Vibrionales</taxon>
        <taxon>Vibrionaceae</taxon>
        <taxon>Vibrio</taxon>
    </lineage>
</organism>
<dbReference type="EMBL" id="PDGH01000054">
    <property type="protein sequence ID" value="POB49050.1"/>
    <property type="molecule type" value="Genomic_DNA"/>
</dbReference>
<dbReference type="InterPro" id="IPR021242">
    <property type="entry name" value="DUF2799"/>
</dbReference>
<protein>
    <recommendedName>
        <fullName evidence="3">DUF2799 domain-containing protein</fullName>
    </recommendedName>
</protein>
<gene>
    <name evidence="1" type="ORF">CRN52_06175</name>
</gene>
<sequence>MKALVLTFPLLLLVGCVQTPLPQSEQVSDWHRFGEETALDGKLALSEARLLKLAQPRELSTSLLTSYQMGYQEGKQQYCQQNAYLLGVIGKPYYGICDDVDPFFKQDYVSGQMSTAGGL</sequence>
<dbReference type="AlphaFoldDB" id="A0A2S3R5R5"/>
<accession>A0A2S3R5R5</accession>
<dbReference type="Pfam" id="PF10973">
    <property type="entry name" value="DUF2799"/>
    <property type="match status" value="1"/>
</dbReference>
<evidence type="ECO:0008006" key="3">
    <source>
        <dbReference type="Google" id="ProtNLM"/>
    </source>
</evidence>
<comment type="caution">
    <text evidence="1">The sequence shown here is derived from an EMBL/GenBank/DDBJ whole genome shotgun (WGS) entry which is preliminary data.</text>
</comment>
<evidence type="ECO:0000313" key="2">
    <source>
        <dbReference type="Proteomes" id="UP000237466"/>
    </source>
</evidence>